<protein>
    <recommendedName>
        <fullName evidence="5">Methyl-accepting chemotaxis protein</fullName>
    </recommendedName>
</protein>
<evidence type="ECO:0000256" key="1">
    <source>
        <dbReference type="SAM" id="MobiDB-lite"/>
    </source>
</evidence>
<reference evidence="3 4" key="1">
    <citation type="submission" date="2021-03" db="EMBL/GenBank/DDBJ databases">
        <title>Sequencing the genomes of 1000 actinobacteria strains.</title>
        <authorList>
            <person name="Klenk H.-P."/>
        </authorList>
    </citation>
    <scope>NUCLEOTIDE SEQUENCE [LARGE SCALE GENOMIC DNA]</scope>
    <source>
        <strain evidence="3 4">DSM 44580</strain>
    </source>
</reference>
<comment type="caution">
    <text evidence="3">The sequence shown here is derived from an EMBL/GenBank/DDBJ whole genome shotgun (WGS) entry which is preliminary data.</text>
</comment>
<proteinExistence type="predicted"/>
<keyword evidence="4" id="KW-1185">Reference proteome</keyword>
<gene>
    <name evidence="3" type="ORF">JOF53_006535</name>
</gene>
<keyword evidence="2" id="KW-1133">Transmembrane helix</keyword>
<evidence type="ECO:0000313" key="3">
    <source>
        <dbReference type="EMBL" id="MBP2477663.1"/>
    </source>
</evidence>
<keyword evidence="2" id="KW-0472">Membrane</keyword>
<evidence type="ECO:0000256" key="2">
    <source>
        <dbReference type="SAM" id="Phobius"/>
    </source>
</evidence>
<keyword evidence="2" id="KW-0812">Transmembrane</keyword>
<feature type="transmembrane region" description="Helical" evidence="2">
    <location>
        <begin position="27"/>
        <end position="48"/>
    </location>
</feature>
<evidence type="ECO:0000313" key="4">
    <source>
        <dbReference type="Proteomes" id="UP001519363"/>
    </source>
</evidence>
<accession>A0ABS5AM71</accession>
<dbReference type="EMBL" id="JAGIOO010000001">
    <property type="protein sequence ID" value="MBP2477663.1"/>
    <property type="molecule type" value="Genomic_DNA"/>
</dbReference>
<evidence type="ECO:0008006" key="5">
    <source>
        <dbReference type="Google" id="ProtNLM"/>
    </source>
</evidence>
<sequence>MNTELPTPLPTGQPDSTDELPRRRGGLVLFLRGLCCASAILAAVGAVVTRDSQGLPLRVDSTQSQALDYVTRIEVVSAQIMDNDTAMRAVLSNHTQQLKSEPVSRSLTAIQQLLQVTVEELGKLRTDKAVPEPFRGSHERLLEASTLLGQHYTALHRAIAATNSQDQQQALAAAQALDTQYARALMTYLAAYQSGLRTAGFTRAKETR</sequence>
<name>A0ABS5AM71_9PSEU</name>
<feature type="region of interest" description="Disordered" evidence="1">
    <location>
        <begin position="1"/>
        <end position="20"/>
    </location>
</feature>
<dbReference type="Proteomes" id="UP001519363">
    <property type="component" value="Unassembled WGS sequence"/>
</dbReference>
<dbReference type="RefSeq" id="WP_086785194.1">
    <property type="nucleotide sequence ID" value="NZ_JAGIOO010000001.1"/>
</dbReference>
<organism evidence="3 4">
    <name type="scientific">Crossiella equi</name>
    <dbReference type="NCBI Taxonomy" id="130796"/>
    <lineage>
        <taxon>Bacteria</taxon>
        <taxon>Bacillati</taxon>
        <taxon>Actinomycetota</taxon>
        <taxon>Actinomycetes</taxon>
        <taxon>Pseudonocardiales</taxon>
        <taxon>Pseudonocardiaceae</taxon>
        <taxon>Crossiella</taxon>
    </lineage>
</organism>